<dbReference type="EMBL" id="BQKI01000081">
    <property type="protein sequence ID" value="GJN29368.1"/>
    <property type="molecule type" value="Genomic_DNA"/>
</dbReference>
<keyword evidence="1" id="KW-1133">Transmembrane helix</keyword>
<feature type="transmembrane region" description="Helical" evidence="1">
    <location>
        <begin position="154"/>
        <end position="174"/>
    </location>
</feature>
<reference evidence="2" key="2">
    <citation type="submission" date="2021-12" db="EMBL/GenBank/DDBJ databases">
        <title>Resequencing data analysis of finger millet.</title>
        <authorList>
            <person name="Hatakeyama M."/>
            <person name="Aluri S."/>
            <person name="Balachadran M.T."/>
            <person name="Sivarajan S.R."/>
            <person name="Poveda L."/>
            <person name="Shimizu-Inatsugi R."/>
            <person name="Schlapbach R."/>
            <person name="Sreeman S.M."/>
            <person name="Shimizu K.K."/>
        </authorList>
    </citation>
    <scope>NUCLEOTIDE SEQUENCE</scope>
</reference>
<evidence type="ECO:0000256" key="1">
    <source>
        <dbReference type="SAM" id="Phobius"/>
    </source>
</evidence>
<sequence>MAGRAPRIVVLVLGAGALGGPDALRVLLEFAGNSPVVDIAICVFVIGMITAHLLGIVLLARFVRKPQAGDAAPGTDLFAKMTLVVSVGVAFLVSACLLMSSARVVFDFAKKSSGSFVAAGILLLLLLCITPLLRDVDNPGAASPAARATDRVANTTEAICVVGMGIFLLVAAVGG</sequence>
<dbReference type="Proteomes" id="UP001054889">
    <property type="component" value="Unassembled WGS sequence"/>
</dbReference>
<comment type="caution">
    <text evidence="2">The sequence shown here is derived from an EMBL/GenBank/DDBJ whole genome shotgun (WGS) entry which is preliminary data.</text>
</comment>
<organism evidence="2 3">
    <name type="scientific">Eleusine coracana subsp. coracana</name>
    <dbReference type="NCBI Taxonomy" id="191504"/>
    <lineage>
        <taxon>Eukaryota</taxon>
        <taxon>Viridiplantae</taxon>
        <taxon>Streptophyta</taxon>
        <taxon>Embryophyta</taxon>
        <taxon>Tracheophyta</taxon>
        <taxon>Spermatophyta</taxon>
        <taxon>Magnoliopsida</taxon>
        <taxon>Liliopsida</taxon>
        <taxon>Poales</taxon>
        <taxon>Poaceae</taxon>
        <taxon>PACMAD clade</taxon>
        <taxon>Chloridoideae</taxon>
        <taxon>Cynodonteae</taxon>
        <taxon>Eleusininae</taxon>
        <taxon>Eleusine</taxon>
    </lineage>
</organism>
<protein>
    <submittedName>
        <fullName evidence="2">Uncharacterized protein</fullName>
    </submittedName>
</protein>
<keyword evidence="1" id="KW-0812">Transmembrane</keyword>
<dbReference type="AlphaFoldDB" id="A0AAV5F103"/>
<accession>A0AAV5F103</accession>
<keyword evidence="3" id="KW-1185">Reference proteome</keyword>
<feature type="transmembrane region" description="Helical" evidence="1">
    <location>
        <begin position="114"/>
        <end position="133"/>
    </location>
</feature>
<proteinExistence type="predicted"/>
<feature type="transmembrane region" description="Helical" evidence="1">
    <location>
        <begin position="35"/>
        <end position="60"/>
    </location>
</feature>
<feature type="transmembrane region" description="Helical" evidence="1">
    <location>
        <begin position="81"/>
        <end position="102"/>
    </location>
</feature>
<name>A0AAV5F103_ELECO</name>
<reference evidence="2" key="1">
    <citation type="journal article" date="2018" name="DNA Res.">
        <title>Multiple hybrid de novo genome assembly of finger millet, an orphan allotetraploid crop.</title>
        <authorList>
            <person name="Hatakeyama M."/>
            <person name="Aluri S."/>
            <person name="Balachadran M.T."/>
            <person name="Sivarajan S.R."/>
            <person name="Patrignani A."/>
            <person name="Gruter S."/>
            <person name="Poveda L."/>
            <person name="Shimizu-Inatsugi R."/>
            <person name="Baeten J."/>
            <person name="Francoijs K.J."/>
            <person name="Nataraja K.N."/>
            <person name="Reddy Y.A.N."/>
            <person name="Phadnis S."/>
            <person name="Ravikumar R.L."/>
            <person name="Schlapbach R."/>
            <person name="Sreeman S.M."/>
            <person name="Shimizu K.K."/>
        </authorList>
    </citation>
    <scope>NUCLEOTIDE SEQUENCE</scope>
</reference>
<evidence type="ECO:0000313" key="2">
    <source>
        <dbReference type="EMBL" id="GJN29368.1"/>
    </source>
</evidence>
<evidence type="ECO:0000313" key="3">
    <source>
        <dbReference type="Proteomes" id="UP001054889"/>
    </source>
</evidence>
<keyword evidence="1" id="KW-0472">Membrane</keyword>
<gene>
    <name evidence="2" type="primary">gb17591</name>
    <name evidence="2" type="ORF">PR202_gb17591</name>
</gene>